<keyword evidence="4" id="KW-0805">Transcription regulation</keyword>
<accession>A0A6J7QKF4</accession>
<evidence type="ECO:0000256" key="3">
    <source>
        <dbReference type="ARBA" id="ARBA00022833"/>
    </source>
</evidence>
<evidence type="ECO:0000313" key="8">
    <source>
        <dbReference type="EMBL" id="CAB4831675.1"/>
    </source>
</evidence>
<dbReference type="GO" id="GO:0005829">
    <property type="term" value="C:cytosol"/>
    <property type="evidence" value="ECO:0007669"/>
    <property type="project" value="TreeGrafter"/>
</dbReference>
<keyword evidence="6" id="KW-0804">Transcription</keyword>
<dbReference type="EMBL" id="CAFBMH010000010">
    <property type="protein sequence ID" value="CAB4894088.1"/>
    <property type="molecule type" value="Genomic_DNA"/>
</dbReference>
<dbReference type="Pfam" id="PF01475">
    <property type="entry name" value="FUR"/>
    <property type="match status" value="1"/>
</dbReference>
<dbReference type="GO" id="GO:0003700">
    <property type="term" value="F:DNA-binding transcription factor activity"/>
    <property type="evidence" value="ECO:0007669"/>
    <property type="project" value="InterPro"/>
</dbReference>
<dbReference type="EMBL" id="CAFBOS010000206">
    <property type="protein sequence ID" value="CAB5017541.1"/>
    <property type="molecule type" value="Genomic_DNA"/>
</dbReference>
<dbReference type="EMBL" id="CAFABA010000059">
    <property type="protein sequence ID" value="CAB4831675.1"/>
    <property type="molecule type" value="Genomic_DNA"/>
</dbReference>
<dbReference type="GO" id="GO:0000976">
    <property type="term" value="F:transcription cis-regulatory region binding"/>
    <property type="evidence" value="ECO:0007669"/>
    <property type="project" value="TreeGrafter"/>
</dbReference>
<dbReference type="CDD" id="cd07153">
    <property type="entry name" value="Fur_like"/>
    <property type="match status" value="1"/>
</dbReference>
<dbReference type="GO" id="GO:0008270">
    <property type="term" value="F:zinc ion binding"/>
    <property type="evidence" value="ECO:0007669"/>
    <property type="project" value="TreeGrafter"/>
</dbReference>
<comment type="similarity">
    <text evidence="1">Belongs to the Fur family.</text>
</comment>
<dbReference type="Gene3D" id="1.10.10.10">
    <property type="entry name" value="Winged helix-like DNA-binding domain superfamily/Winged helix DNA-binding domain"/>
    <property type="match status" value="1"/>
</dbReference>
<dbReference type="Gene3D" id="3.30.1490.190">
    <property type="match status" value="1"/>
</dbReference>
<proteinExistence type="inferred from homology"/>
<dbReference type="GO" id="GO:1900376">
    <property type="term" value="P:regulation of secondary metabolite biosynthetic process"/>
    <property type="evidence" value="ECO:0007669"/>
    <property type="project" value="TreeGrafter"/>
</dbReference>
<dbReference type="GO" id="GO:0045892">
    <property type="term" value="P:negative regulation of DNA-templated transcription"/>
    <property type="evidence" value="ECO:0007669"/>
    <property type="project" value="TreeGrafter"/>
</dbReference>
<reference evidence="10" key="1">
    <citation type="submission" date="2020-05" db="EMBL/GenBank/DDBJ databases">
        <authorList>
            <person name="Chiriac C."/>
            <person name="Salcher M."/>
            <person name="Ghai R."/>
            <person name="Kavagutti S V."/>
        </authorList>
    </citation>
    <scope>NUCLEOTIDE SEQUENCE</scope>
</reference>
<dbReference type="EMBL" id="CAEZYR010000003">
    <property type="protein sequence ID" value="CAB4725732.1"/>
    <property type="molecule type" value="Genomic_DNA"/>
</dbReference>
<dbReference type="AlphaFoldDB" id="A0A6J7QKF4"/>
<dbReference type="PANTHER" id="PTHR33202">
    <property type="entry name" value="ZINC UPTAKE REGULATION PROTEIN"/>
    <property type="match status" value="1"/>
</dbReference>
<evidence type="ECO:0000256" key="2">
    <source>
        <dbReference type="ARBA" id="ARBA00022491"/>
    </source>
</evidence>
<dbReference type="InterPro" id="IPR036390">
    <property type="entry name" value="WH_DNA-bd_sf"/>
</dbReference>
<protein>
    <submittedName>
        <fullName evidence="10">Unannotated protein</fullName>
    </submittedName>
</protein>
<evidence type="ECO:0000256" key="1">
    <source>
        <dbReference type="ARBA" id="ARBA00007957"/>
    </source>
</evidence>
<sequence>MILVDDLHDAIAQILRGQGQRYTTSRRAVVDALNRADRPVTLPDILVQNPDLAQSSAYRNLAELVEAGVVRRIITSDEYSHFEIADHLTGEHHHHLICTVCGSVEDFTVPHELEELIDLASGEVARDQRWSVEHHRLDLVGRCATCA</sequence>
<keyword evidence="2" id="KW-0678">Repressor</keyword>
<dbReference type="InterPro" id="IPR002481">
    <property type="entry name" value="FUR"/>
</dbReference>
<evidence type="ECO:0000313" key="10">
    <source>
        <dbReference type="EMBL" id="CAB5017541.1"/>
    </source>
</evidence>
<dbReference type="SUPFAM" id="SSF46785">
    <property type="entry name" value="Winged helix' DNA-binding domain"/>
    <property type="match status" value="1"/>
</dbReference>
<evidence type="ECO:0000313" key="9">
    <source>
        <dbReference type="EMBL" id="CAB4894088.1"/>
    </source>
</evidence>
<evidence type="ECO:0000313" key="7">
    <source>
        <dbReference type="EMBL" id="CAB4725732.1"/>
    </source>
</evidence>
<evidence type="ECO:0000256" key="5">
    <source>
        <dbReference type="ARBA" id="ARBA00023125"/>
    </source>
</evidence>
<dbReference type="InterPro" id="IPR036388">
    <property type="entry name" value="WH-like_DNA-bd_sf"/>
</dbReference>
<gene>
    <name evidence="7" type="ORF">UFOPK2754_00127</name>
    <name evidence="8" type="ORF">UFOPK3139_01539</name>
    <name evidence="9" type="ORF">UFOPK3543_00471</name>
    <name evidence="10" type="ORF">UFOPK3967_02571</name>
</gene>
<organism evidence="10">
    <name type="scientific">freshwater metagenome</name>
    <dbReference type="NCBI Taxonomy" id="449393"/>
    <lineage>
        <taxon>unclassified sequences</taxon>
        <taxon>metagenomes</taxon>
        <taxon>ecological metagenomes</taxon>
    </lineage>
</organism>
<dbReference type="InterPro" id="IPR043135">
    <property type="entry name" value="Fur_C"/>
</dbReference>
<keyword evidence="5" id="KW-0238">DNA-binding</keyword>
<keyword evidence="3" id="KW-0862">Zinc</keyword>
<name>A0A6J7QKF4_9ZZZZ</name>
<evidence type="ECO:0000256" key="6">
    <source>
        <dbReference type="ARBA" id="ARBA00023163"/>
    </source>
</evidence>
<dbReference type="PANTHER" id="PTHR33202:SF6">
    <property type="entry name" value="ZINC UPTAKE REGULATION PROTEIN"/>
    <property type="match status" value="1"/>
</dbReference>
<evidence type="ECO:0000256" key="4">
    <source>
        <dbReference type="ARBA" id="ARBA00023015"/>
    </source>
</evidence>